<dbReference type="EMBL" id="JACSDZ010000003">
    <property type="protein sequence ID" value="KAF7409537.1"/>
    <property type="molecule type" value="Genomic_DNA"/>
</dbReference>
<evidence type="ECO:0000313" key="1">
    <source>
        <dbReference type="EMBL" id="KAF7409537.1"/>
    </source>
</evidence>
<organism evidence="1 2">
    <name type="scientific">Vespula germanica</name>
    <name type="common">German yellow jacket</name>
    <name type="synonym">Paravespula germanica</name>
    <dbReference type="NCBI Taxonomy" id="30212"/>
    <lineage>
        <taxon>Eukaryota</taxon>
        <taxon>Metazoa</taxon>
        <taxon>Ecdysozoa</taxon>
        <taxon>Arthropoda</taxon>
        <taxon>Hexapoda</taxon>
        <taxon>Insecta</taxon>
        <taxon>Pterygota</taxon>
        <taxon>Neoptera</taxon>
        <taxon>Endopterygota</taxon>
        <taxon>Hymenoptera</taxon>
        <taxon>Apocrita</taxon>
        <taxon>Aculeata</taxon>
        <taxon>Vespoidea</taxon>
        <taxon>Vespidae</taxon>
        <taxon>Vespinae</taxon>
        <taxon>Vespula</taxon>
    </lineage>
</organism>
<dbReference type="Proteomes" id="UP000617340">
    <property type="component" value="Unassembled WGS sequence"/>
</dbReference>
<reference evidence="1" key="1">
    <citation type="journal article" date="2020" name="G3 (Bethesda)">
        <title>High-Quality Assemblies for Three Invasive Social Wasps from the &lt;i&gt;Vespula&lt;/i&gt; Genus.</title>
        <authorList>
            <person name="Harrop T.W.R."/>
            <person name="Guhlin J."/>
            <person name="McLaughlin G.M."/>
            <person name="Permina E."/>
            <person name="Stockwell P."/>
            <person name="Gilligan J."/>
            <person name="Le Lec M.F."/>
            <person name="Gruber M.A.M."/>
            <person name="Quinn O."/>
            <person name="Lovegrove M."/>
            <person name="Duncan E.J."/>
            <person name="Remnant E.J."/>
            <person name="Van Eeckhoven J."/>
            <person name="Graham B."/>
            <person name="Knapp R.A."/>
            <person name="Langford K.W."/>
            <person name="Kronenberg Z."/>
            <person name="Press M.O."/>
            <person name="Eacker S.M."/>
            <person name="Wilson-Rankin E.E."/>
            <person name="Purcell J."/>
            <person name="Lester P.J."/>
            <person name="Dearden P.K."/>
        </authorList>
    </citation>
    <scope>NUCLEOTIDE SEQUENCE</scope>
    <source>
        <strain evidence="1">Linc-1</strain>
    </source>
</reference>
<keyword evidence="2" id="KW-1185">Reference proteome</keyword>
<dbReference type="AlphaFoldDB" id="A0A834KMW8"/>
<accession>A0A834KMW8</accession>
<evidence type="ECO:0000313" key="2">
    <source>
        <dbReference type="Proteomes" id="UP000617340"/>
    </source>
</evidence>
<sequence length="185" mass="21526">MRPFQRPRARALGAIVSEKKSVKGKLFFPLFYISRYISAPIAQLWRTKICAYRAQRDPSNDPGPVPVDTEEKIWAYREQRVLSRGPGPVPLKAIISEKEIVKEKFFLPWFCINRNIFAPDGQIWMKEIWAYRAQRDLSNGPRPVPLGAIVSEKKIVKEFFFSFVLYKPLYLGSYWPDLDEKNMGV</sequence>
<name>A0A834KMW8_VESGE</name>
<proteinExistence type="predicted"/>
<gene>
    <name evidence="1" type="ORF">HZH68_003918</name>
</gene>
<comment type="caution">
    <text evidence="1">The sequence shown here is derived from an EMBL/GenBank/DDBJ whole genome shotgun (WGS) entry which is preliminary data.</text>
</comment>
<protein>
    <submittedName>
        <fullName evidence="1">Uncharacterized protein</fullName>
    </submittedName>
</protein>